<name>A0ABT3A684_9ALTE</name>
<reference evidence="1 2" key="1">
    <citation type="submission" date="2022-10" db="EMBL/GenBank/DDBJ databases">
        <title>Aestuariibacter sp. AA17 isolated from Montipora capitata coral fragment.</title>
        <authorList>
            <person name="Emsley S.A."/>
            <person name="Pfannmuller K.M."/>
            <person name="Loughran R.M."/>
            <person name="Shlafstein M."/>
            <person name="Papke E."/>
            <person name="Saw J.H."/>
            <person name="Ushijima B."/>
            <person name="Videau P."/>
        </authorList>
    </citation>
    <scope>NUCLEOTIDE SEQUENCE [LARGE SCALE GENOMIC DNA]</scope>
    <source>
        <strain evidence="1 2">AA17</strain>
    </source>
</reference>
<organism evidence="1 2">
    <name type="scientific">Fluctibacter corallii</name>
    <dbReference type="NCBI Taxonomy" id="2984329"/>
    <lineage>
        <taxon>Bacteria</taxon>
        <taxon>Pseudomonadati</taxon>
        <taxon>Pseudomonadota</taxon>
        <taxon>Gammaproteobacteria</taxon>
        <taxon>Alteromonadales</taxon>
        <taxon>Alteromonadaceae</taxon>
        <taxon>Fluctibacter</taxon>
    </lineage>
</organism>
<dbReference type="RefSeq" id="WP_263711359.1">
    <property type="nucleotide sequence ID" value="NZ_JAOWKX010000002.1"/>
</dbReference>
<comment type="caution">
    <text evidence="1">The sequence shown here is derived from an EMBL/GenBank/DDBJ whole genome shotgun (WGS) entry which is preliminary data.</text>
</comment>
<evidence type="ECO:0000313" key="1">
    <source>
        <dbReference type="EMBL" id="MCV2884153.1"/>
    </source>
</evidence>
<dbReference type="Gene3D" id="3.40.30.10">
    <property type="entry name" value="Glutaredoxin"/>
    <property type="match status" value="1"/>
</dbReference>
<accession>A0ABT3A684</accession>
<dbReference type="Proteomes" id="UP001652504">
    <property type="component" value="Unassembled WGS sequence"/>
</dbReference>
<dbReference type="EMBL" id="JAOWKX010000002">
    <property type="protein sequence ID" value="MCV2884153.1"/>
    <property type="molecule type" value="Genomic_DNA"/>
</dbReference>
<proteinExistence type="predicted"/>
<dbReference type="InterPro" id="IPR008554">
    <property type="entry name" value="Glutaredoxin-like"/>
</dbReference>
<protein>
    <submittedName>
        <fullName evidence="1">Glutaredoxin family protein</fullName>
    </submittedName>
</protein>
<dbReference type="InterPro" id="IPR036249">
    <property type="entry name" value="Thioredoxin-like_sf"/>
</dbReference>
<gene>
    <name evidence="1" type="ORF">OE749_05560</name>
</gene>
<keyword evidence="2" id="KW-1185">Reference proteome</keyword>
<dbReference type="SUPFAM" id="SSF52833">
    <property type="entry name" value="Thioredoxin-like"/>
    <property type="match status" value="1"/>
</dbReference>
<evidence type="ECO:0000313" key="2">
    <source>
        <dbReference type="Proteomes" id="UP001652504"/>
    </source>
</evidence>
<sequence>MTKHIAFYSGPHCHLCDVAADVVAAVKESQEWTFEKINIKTDHQLMHLYGARIPVLKRTDTQEELGWPFDEVALREFLR</sequence>
<dbReference type="Pfam" id="PF05768">
    <property type="entry name" value="Glrx-like"/>
    <property type="match status" value="1"/>
</dbReference>